<feature type="compositionally biased region" description="Basic and acidic residues" evidence="8">
    <location>
        <begin position="1"/>
        <end position="21"/>
    </location>
</feature>
<dbReference type="Gene3D" id="1.20.58.310">
    <property type="entry name" value="Polyphosphate kinase N-terminal domain"/>
    <property type="match status" value="1"/>
</dbReference>
<dbReference type="Proteomes" id="UP000196560">
    <property type="component" value="Unassembled WGS sequence"/>
</dbReference>
<dbReference type="CDD" id="cd09166">
    <property type="entry name" value="PLDc_PPK1_C1_unchar"/>
    <property type="match status" value="1"/>
</dbReference>
<feature type="binding site" evidence="6">
    <location>
        <position position="83"/>
    </location>
    <ligand>
        <name>ATP</name>
        <dbReference type="ChEBI" id="CHEBI:30616"/>
    </ligand>
</feature>
<evidence type="ECO:0000259" key="11">
    <source>
        <dbReference type="Pfam" id="PF13090"/>
    </source>
</evidence>
<dbReference type="RefSeq" id="WP_087186002.1">
    <property type="nucleotide sequence ID" value="NZ_NFHO01000003.1"/>
</dbReference>
<dbReference type="InterPro" id="IPR025200">
    <property type="entry name" value="PPK_C_dom2"/>
</dbReference>
<feature type="binding site" evidence="6">
    <location>
        <position position="506"/>
    </location>
    <ligand>
        <name>ATP</name>
        <dbReference type="ChEBI" id="CHEBI:30616"/>
    </ligand>
</feature>
<dbReference type="AlphaFoldDB" id="A0A1Y3UBE5"/>
<dbReference type="PANTHER" id="PTHR30218">
    <property type="entry name" value="POLYPHOSPHATE KINASE"/>
    <property type="match status" value="1"/>
</dbReference>
<comment type="function">
    <text evidence="6 7">Catalyzes the reversible transfer of the terminal phosphate of ATP to form a long-chain polyphosphate (polyP).</text>
</comment>
<comment type="similarity">
    <text evidence="6 7">Belongs to the polyphosphate kinase 1 (PPK1) family.</text>
</comment>
<dbReference type="InterPro" id="IPR036832">
    <property type="entry name" value="PPK_N_dom_sf"/>
</dbReference>
<evidence type="ECO:0000256" key="3">
    <source>
        <dbReference type="ARBA" id="ARBA00022741"/>
    </source>
</evidence>
<feature type="region of interest" description="Disordered" evidence="8">
    <location>
        <begin position="821"/>
        <end position="910"/>
    </location>
</feature>
<feature type="domain" description="Polyphosphate kinase C-terminal" evidence="12">
    <location>
        <begin position="372"/>
        <end position="530"/>
    </location>
</feature>
<dbReference type="Pfam" id="PF17941">
    <property type="entry name" value="PP_kinase_C_1"/>
    <property type="match status" value="1"/>
</dbReference>
<dbReference type="NCBIfam" id="TIGR03705">
    <property type="entry name" value="poly_P_kin"/>
    <property type="match status" value="1"/>
</dbReference>
<dbReference type="SUPFAM" id="SSF143724">
    <property type="entry name" value="PHP14-like"/>
    <property type="match status" value="1"/>
</dbReference>
<keyword evidence="3 6" id="KW-0547">Nucleotide-binding</keyword>
<evidence type="ECO:0000256" key="5">
    <source>
        <dbReference type="ARBA" id="ARBA00022840"/>
    </source>
</evidence>
<reference evidence="14" key="1">
    <citation type="submission" date="2017-04" db="EMBL/GenBank/DDBJ databases">
        <title>Function of individual gut microbiota members based on whole genome sequencing of pure cultures obtained from chicken caecum.</title>
        <authorList>
            <person name="Medvecky M."/>
            <person name="Cejkova D."/>
            <person name="Polansky O."/>
            <person name="Karasova D."/>
            <person name="Kubasova T."/>
            <person name="Cizek A."/>
            <person name="Rychlik I."/>
        </authorList>
    </citation>
    <scope>NUCLEOTIDE SEQUENCE [LARGE SCALE GENOMIC DNA]</scope>
    <source>
        <strain evidence="14">An70</strain>
    </source>
</reference>
<dbReference type="InterPro" id="IPR041108">
    <property type="entry name" value="PP_kinase_C_1"/>
</dbReference>
<evidence type="ECO:0000256" key="7">
    <source>
        <dbReference type="RuleBase" id="RU003800"/>
    </source>
</evidence>
<dbReference type="eggNOG" id="COG0855">
    <property type="taxonomic scope" value="Bacteria"/>
</dbReference>
<evidence type="ECO:0000256" key="8">
    <source>
        <dbReference type="SAM" id="MobiDB-lite"/>
    </source>
</evidence>
<feature type="region of interest" description="Disordered" evidence="8">
    <location>
        <begin position="1"/>
        <end position="31"/>
    </location>
</feature>
<dbReference type="SUPFAM" id="SSF140356">
    <property type="entry name" value="PPK N-terminal domain-like"/>
    <property type="match status" value="1"/>
</dbReference>
<organism evidence="13 14">
    <name type="scientific">Enorma massiliensis</name>
    <dbReference type="NCBI Taxonomy" id="1472761"/>
    <lineage>
        <taxon>Bacteria</taxon>
        <taxon>Bacillati</taxon>
        <taxon>Actinomycetota</taxon>
        <taxon>Coriobacteriia</taxon>
        <taxon>Coriobacteriales</taxon>
        <taxon>Coriobacteriaceae</taxon>
        <taxon>Enorma</taxon>
    </lineage>
</organism>
<dbReference type="GO" id="GO:0005524">
    <property type="term" value="F:ATP binding"/>
    <property type="evidence" value="ECO:0007669"/>
    <property type="project" value="UniProtKB-KW"/>
</dbReference>
<feature type="domain" description="Polyphosphate kinase middle" evidence="9">
    <location>
        <begin position="160"/>
        <end position="337"/>
    </location>
</feature>
<dbReference type="PANTHER" id="PTHR30218:SF0">
    <property type="entry name" value="POLYPHOSPHATE KINASE"/>
    <property type="match status" value="1"/>
</dbReference>
<feature type="binding site" evidence="6">
    <location>
        <position position="630"/>
    </location>
    <ligand>
        <name>ATP</name>
        <dbReference type="ChEBI" id="CHEBI:30616"/>
    </ligand>
</feature>
<feature type="compositionally biased region" description="Low complexity" evidence="8">
    <location>
        <begin position="826"/>
        <end position="838"/>
    </location>
</feature>
<comment type="caution">
    <text evidence="13">The sequence shown here is derived from an EMBL/GenBank/DDBJ whole genome shotgun (WGS) entry which is preliminary data.</text>
</comment>
<proteinExistence type="inferred from homology"/>
<dbReference type="HAMAP" id="MF_00347">
    <property type="entry name" value="Polyphosphate_kinase"/>
    <property type="match status" value="1"/>
</dbReference>
<evidence type="ECO:0000313" key="13">
    <source>
        <dbReference type="EMBL" id="OUN43699.1"/>
    </source>
</evidence>
<dbReference type="SUPFAM" id="SSF56024">
    <property type="entry name" value="Phospholipase D/nuclease"/>
    <property type="match status" value="2"/>
</dbReference>
<keyword evidence="6" id="KW-0460">Magnesium</keyword>
<evidence type="ECO:0000259" key="9">
    <source>
        <dbReference type="Pfam" id="PF02503"/>
    </source>
</evidence>
<evidence type="ECO:0000256" key="1">
    <source>
        <dbReference type="ARBA" id="ARBA00022553"/>
    </source>
</evidence>
<dbReference type="GO" id="GO:0046872">
    <property type="term" value="F:metal ion binding"/>
    <property type="evidence" value="ECO:0007669"/>
    <property type="project" value="UniProtKB-KW"/>
</dbReference>
<keyword evidence="5 6" id="KW-0067">ATP-binding</keyword>
<feature type="binding site" evidence="6">
    <location>
        <position position="602"/>
    </location>
    <ligand>
        <name>ATP</name>
        <dbReference type="ChEBI" id="CHEBI:30616"/>
    </ligand>
</feature>
<gene>
    <name evidence="6" type="primary">ppk</name>
    <name evidence="13" type="ORF">B5G21_03155</name>
</gene>
<evidence type="ECO:0000259" key="12">
    <source>
        <dbReference type="Pfam" id="PF17941"/>
    </source>
</evidence>
<comment type="PTM">
    <text evidence="6 7">An intermediate of this reaction is the autophosphorylated ppk in which a phosphate is covalently linked to a histidine residue through a N-P bond.</text>
</comment>
<comment type="cofactor">
    <cofactor evidence="6">
        <name>Mg(2+)</name>
        <dbReference type="ChEBI" id="CHEBI:18420"/>
    </cofactor>
</comment>
<dbReference type="GO" id="GO:0006799">
    <property type="term" value="P:polyphosphate biosynthetic process"/>
    <property type="evidence" value="ECO:0007669"/>
    <property type="project" value="UniProtKB-UniRule"/>
</dbReference>
<keyword evidence="6" id="KW-0479">Metal-binding</keyword>
<feature type="compositionally biased region" description="Low complexity" evidence="8">
    <location>
        <begin position="850"/>
        <end position="886"/>
    </location>
</feature>
<keyword evidence="14" id="KW-1185">Reference proteome</keyword>
<accession>A0A1Y3UBE5</accession>
<dbReference type="Pfam" id="PF02503">
    <property type="entry name" value="PP_kinase"/>
    <property type="match status" value="1"/>
</dbReference>
<dbReference type="GO" id="GO:0009358">
    <property type="term" value="C:polyphosphate kinase complex"/>
    <property type="evidence" value="ECO:0007669"/>
    <property type="project" value="InterPro"/>
</dbReference>
<feature type="binding site" evidence="6">
    <location>
        <position position="413"/>
    </location>
    <ligand>
        <name>Mg(2+)</name>
        <dbReference type="ChEBI" id="CHEBI:18420"/>
    </ligand>
</feature>
<keyword evidence="2 6" id="KW-0808">Transferase</keyword>
<evidence type="ECO:0000256" key="6">
    <source>
        <dbReference type="HAMAP-Rule" id="MF_00347"/>
    </source>
</evidence>
<dbReference type="InterPro" id="IPR036830">
    <property type="entry name" value="PP_kinase_middle_dom_sf"/>
</dbReference>
<dbReference type="Gene3D" id="3.30.870.10">
    <property type="entry name" value="Endonuclease Chain A"/>
    <property type="match status" value="2"/>
</dbReference>
<evidence type="ECO:0000259" key="10">
    <source>
        <dbReference type="Pfam" id="PF13089"/>
    </source>
</evidence>
<dbReference type="Gene3D" id="3.30.1840.10">
    <property type="entry name" value="Polyphosphate kinase middle domain"/>
    <property type="match status" value="1"/>
</dbReference>
<dbReference type="InterPro" id="IPR003414">
    <property type="entry name" value="PP_kinase"/>
</dbReference>
<feature type="domain" description="Polyphosphate kinase C-terminal" evidence="11">
    <location>
        <begin position="541"/>
        <end position="712"/>
    </location>
</feature>
<evidence type="ECO:0000256" key="4">
    <source>
        <dbReference type="ARBA" id="ARBA00022777"/>
    </source>
</evidence>
<dbReference type="STRING" id="1118060.GCA_000311845_01227"/>
<dbReference type="NCBIfam" id="NF003917">
    <property type="entry name" value="PRK05443.1-1"/>
    <property type="match status" value="1"/>
</dbReference>
<feature type="active site" description="Phosphohistidine intermediate" evidence="6">
    <location>
        <position position="473"/>
    </location>
</feature>
<dbReference type="InterPro" id="IPR025198">
    <property type="entry name" value="PPK_N_dom"/>
</dbReference>
<dbReference type="GO" id="GO:0008976">
    <property type="term" value="F:polyphosphate kinase activity"/>
    <property type="evidence" value="ECO:0007669"/>
    <property type="project" value="UniProtKB-UniRule"/>
</dbReference>
<keyword evidence="1 6" id="KW-0597">Phosphoprotein</keyword>
<name>A0A1Y3UBE5_9ACTN</name>
<dbReference type="Pfam" id="PF13089">
    <property type="entry name" value="PP_kinase_N"/>
    <property type="match status" value="1"/>
</dbReference>
<evidence type="ECO:0000313" key="14">
    <source>
        <dbReference type="Proteomes" id="UP000196560"/>
    </source>
</evidence>
<feature type="domain" description="Polyphosphate kinase N-terminal" evidence="10">
    <location>
        <begin position="46"/>
        <end position="149"/>
    </location>
</feature>
<evidence type="ECO:0000256" key="2">
    <source>
        <dbReference type="ARBA" id="ARBA00022679"/>
    </source>
</evidence>
<dbReference type="EMBL" id="NFHO01000003">
    <property type="protein sequence ID" value="OUN43699.1"/>
    <property type="molecule type" value="Genomic_DNA"/>
</dbReference>
<dbReference type="Pfam" id="PF13090">
    <property type="entry name" value="PP_kinase_C"/>
    <property type="match status" value="1"/>
</dbReference>
<comment type="catalytic activity">
    <reaction evidence="6 7">
        <text>[phosphate](n) + ATP = [phosphate](n+1) + ADP</text>
        <dbReference type="Rhea" id="RHEA:19573"/>
        <dbReference type="Rhea" id="RHEA-COMP:9859"/>
        <dbReference type="Rhea" id="RHEA-COMP:14280"/>
        <dbReference type="ChEBI" id="CHEBI:16838"/>
        <dbReference type="ChEBI" id="CHEBI:30616"/>
        <dbReference type="ChEBI" id="CHEBI:456216"/>
        <dbReference type="EC" id="2.7.4.1"/>
    </reaction>
</comment>
<protein>
    <recommendedName>
        <fullName evidence="6 7">Polyphosphate kinase</fullName>
        <ecNumber evidence="6 7">2.7.4.1</ecNumber>
    </recommendedName>
    <alternativeName>
        <fullName evidence="6">ATP-polyphosphate phosphotransferase</fullName>
    </alternativeName>
    <alternativeName>
        <fullName evidence="6">Polyphosphoric acid kinase</fullName>
    </alternativeName>
</protein>
<dbReference type="InterPro" id="IPR024953">
    <property type="entry name" value="PP_kinase_middle"/>
</dbReference>
<sequence>MASSKDAKATKDAKPKDPKRDKGARKRHKSAEVIDKSSRYDFSYTQNREISWLRFDDRVLEEAYDETVPLFERLNFAAIFQSNLDEFFMIRVGGLSDLATLKRQPVDNKSNLTPSEQIELIFSSLPPLIKRQNDIVEKIESELQSYGVYRIGADDLTGDERTFVEGYFQSYVSPVISPFVIDPRHPFPNLRNGALYIVCALESEEEENLIGLIEVPASMNRVVAMPSETGTFRFILLEDVILACLPSCFGAYAPAGRAVVRVTRNADIDPDGEGVEEDEDYRQHMKKILKKRLRLQPVALQVQGSLEATTLKSIRKSLGLPARSVLSYATPLDLGYIYSVENHLPNHRADLLFPPFKPQTSSMFDMSRPMREQVIEGDKLLFYPYESMSPLLDLMHQAAFDDSCISIKITLYRVAKQSRLCESLIDAAENGKEVTVLMELRARFDEQNNIEWAERLEEAGCTVIYGSEGFKCHSKICQITYREGMALTRITLLGTGNFNEKTARLYSDFMLMTAHPGIGEDANAFFRNLALGNLSGDYRYLGVAPAGLKPLIMNGLNREIDRARAGEPARVFFKMNSLTDREVIDKIAEASQAGVEVEMIIRGISCLLPGIAGKTENVHIRSIVGRFLEHARVYSFGVDNDIVYLSSADMMTRNTEHRVEIAYPVLDATCREMVQSYMHAQLEDNVKARELSNTGTWEKIGRSEDAMPFNSQEYLLKHAYARAAAAAEQKHKEEKQAEPQVAESQEDYEAAKAVLAAAARAVAQQKREAAAVAAADARVASSDGAGTEAADIDGAKAAAAPATVPASTAGADGARIDSAMDHVAERSSAAEQAAQEAEAVSDRDATPQSADVAPEPPAAVTEPSSGAEPKAVPAAPPATTQEAQATSVKATVIDPEDEHGEQAKDSSSARFAATTTLAKRKPGRFRAGLALIGIGLKTLFVGTPEERGK</sequence>
<keyword evidence="4 6" id="KW-0418">Kinase</keyword>
<dbReference type="EC" id="2.7.4.1" evidence="6 7"/>
<feature type="binding site" evidence="6">
    <location>
        <position position="443"/>
    </location>
    <ligand>
        <name>Mg(2+)</name>
        <dbReference type="ChEBI" id="CHEBI:18420"/>
    </ligand>
</feature>